<protein>
    <submittedName>
        <fullName evidence="1">Uncharacterized protein</fullName>
    </submittedName>
</protein>
<reference evidence="1 2" key="1">
    <citation type="submission" date="2018-10" db="EMBL/GenBank/DDBJ databases">
        <title>Comparative analysis of microorganisms from saline springs in Andes Mountain Range, Colombia.</title>
        <authorList>
            <person name="Rubin E."/>
        </authorList>
    </citation>
    <scope>NUCLEOTIDE SEQUENCE [LARGE SCALE GENOMIC DNA]</scope>
    <source>
        <strain evidence="1 2">USBA GBX 843</strain>
    </source>
</reference>
<evidence type="ECO:0000313" key="1">
    <source>
        <dbReference type="EMBL" id="RLK57421.1"/>
    </source>
</evidence>
<gene>
    <name evidence="1" type="ORF">BCL79_1827</name>
</gene>
<dbReference type="RefSeq" id="WP_147433873.1">
    <property type="nucleotide sequence ID" value="NZ_RCDC01000004.1"/>
</dbReference>
<organism evidence="1 2">
    <name type="scientific">Stenotrophomonas rhizophila</name>
    <dbReference type="NCBI Taxonomy" id="216778"/>
    <lineage>
        <taxon>Bacteria</taxon>
        <taxon>Pseudomonadati</taxon>
        <taxon>Pseudomonadota</taxon>
        <taxon>Gammaproteobacteria</taxon>
        <taxon>Lysobacterales</taxon>
        <taxon>Lysobacteraceae</taxon>
        <taxon>Stenotrophomonas</taxon>
    </lineage>
</organism>
<dbReference type="OrthoDB" id="532186at2"/>
<sequence length="196" mass="21018">MAFIKHSKKTKNLATAAIFAGVMMTGTGGSLYAGTDPHGYMVPGVERVEDHGSNSQVRREVVAPIRDQLEVITKGLQTTSANLARAMGVSRTTIYNWMKDNSAPGSAVQIKLDQLADAGRKLSEAGIPAKSSLALSIHSGKNFWEAFAAGSSADALIKNILASHQERASQRELIAARLAEKRSRGSLRRLDDVDLT</sequence>
<accession>A0A498CJA9</accession>
<evidence type="ECO:0000313" key="2">
    <source>
        <dbReference type="Proteomes" id="UP000274786"/>
    </source>
</evidence>
<proteinExistence type="predicted"/>
<dbReference type="AlphaFoldDB" id="A0A498CJA9"/>
<dbReference type="Proteomes" id="UP000274786">
    <property type="component" value="Unassembled WGS sequence"/>
</dbReference>
<dbReference type="EMBL" id="RCDC01000004">
    <property type="protein sequence ID" value="RLK57421.1"/>
    <property type="molecule type" value="Genomic_DNA"/>
</dbReference>
<comment type="caution">
    <text evidence="1">The sequence shown here is derived from an EMBL/GenBank/DDBJ whole genome shotgun (WGS) entry which is preliminary data.</text>
</comment>
<name>A0A498CJA9_9GAMM</name>